<feature type="transmembrane region" description="Helical" evidence="7">
    <location>
        <begin position="157"/>
        <end position="179"/>
    </location>
</feature>
<dbReference type="InterPro" id="IPR001851">
    <property type="entry name" value="ABC_transp_permease"/>
</dbReference>
<keyword evidence="3 7" id="KW-0812">Transmembrane</keyword>
<organism evidence="8 9">
    <name type="scientific">Leucobacter chromiisoli</name>
    <dbReference type="NCBI Taxonomy" id="2796471"/>
    <lineage>
        <taxon>Bacteria</taxon>
        <taxon>Bacillati</taxon>
        <taxon>Actinomycetota</taxon>
        <taxon>Actinomycetes</taxon>
        <taxon>Micrococcales</taxon>
        <taxon>Microbacteriaceae</taxon>
        <taxon>Leucobacter</taxon>
    </lineage>
</organism>
<dbReference type="AlphaFoldDB" id="A0A934Q3D2"/>
<proteinExistence type="predicted"/>
<reference evidence="8" key="1">
    <citation type="submission" date="2020-12" db="EMBL/GenBank/DDBJ databases">
        <title>Leucobacter sp. CAS1, isolated from Chromium sludge.</title>
        <authorList>
            <person name="Xu Z."/>
        </authorList>
    </citation>
    <scope>NUCLEOTIDE SEQUENCE</scope>
    <source>
        <strain evidence="8">CSA1</strain>
    </source>
</reference>
<dbReference type="PANTHER" id="PTHR32196">
    <property type="entry name" value="ABC TRANSPORTER PERMEASE PROTEIN YPHD-RELATED-RELATED"/>
    <property type="match status" value="1"/>
</dbReference>
<accession>A0A934Q3D2</accession>
<dbReference type="GO" id="GO:0005886">
    <property type="term" value="C:plasma membrane"/>
    <property type="evidence" value="ECO:0007669"/>
    <property type="project" value="UniProtKB-SubCell"/>
</dbReference>
<evidence type="ECO:0000313" key="8">
    <source>
        <dbReference type="EMBL" id="MBK0417735.1"/>
    </source>
</evidence>
<gene>
    <name evidence="8" type="ORF">JD276_01615</name>
</gene>
<keyword evidence="5 7" id="KW-0472">Membrane</keyword>
<feature type="transmembrane region" description="Helical" evidence="7">
    <location>
        <begin position="12"/>
        <end position="29"/>
    </location>
</feature>
<keyword evidence="2" id="KW-1003">Cell membrane</keyword>
<feature type="transmembrane region" description="Helical" evidence="7">
    <location>
        <begin position="289"/>
        <end position="308"/>
    </location>
</feature>
<evidence type="ECO:0000256" key="1">
    <source>
        <dbReference type="ARBA" id="ARBA00004651"/>
    </source>
</evidence>
<evidence type="ECO:0000256" key="7">
    <source>
        <dbReference type="SAM" id="Phobius"/>
    </source>
</evidence>
<name>A0A934Q3D2_9MICO</name>
<protein>
    <submittedName>
        <fullName evidence="8">ABC transporter permease</fullName>
    </submittedName>
</protein>
<comment type="subcellular location">
    <subcellularLocation>
        <location evidence="1">Cell membrane</location>
        <topology evidence="1">Multi-pass membrane protein</topology>
    </subcellularLocation>
</comment>
<evidence type="ECO:0000256" key="3">
    <source>
        <dbReference type="ARBA" id="ARBA00022692"/>
    </source>
</evidence>
<evidence type="ECO:0000256" key="5">
    <source>
        <dbReference type="ARBA" id="ARBA00023136"/>
    </source>
</evidence>
<feature type="transmembrane region" description="Helical" evidence="7">
    <location>
        <begin position="264"/>
        <end position="283"/>
    </location>
</feature>
<dbReference type="GO" id="GO:0022857">
    <property type="term" value="F:transmembrane transporter activity"/>
    <property type="evidence" value="ECO:0007669"/>
    <property type="project" value="InterPro"/>
</dbReference>
<feature type="transmembrane region" description="Helical" evidence="7">
    <location>
        <begin position="209"/>
        <end position="228"/>
    </location>
</feature>
<feature type="transmembrane region" description="Helical" evidence="7">
    <location>
        <begin position="92"/>
        <end position="111"/>
    </location>
</feature>
<evidence type="ECO:0000256" key="6">
    <source>
        <dbReference type="SAM" id="MobiDB-lite"/>
    </source>
</evidence>
<feature type="compositionally biased region" description="Low complexity" evidence="6">
    <location>
        <begin position="342"/>
        <end position="351"/>
    </location>
</feature>
<dbReference type="RefSeq" id="WP_200113098.1">
    <property type="nucleotide sequence ID" value="NZ_JAEHOH010000001.1"/>
</dbReference>
<dbReference type="CDD" id="cd06579">
    <property type="entry name" value="TM_PBP1_transp_AraH_like"/>
    <property type="match status" value="1"/>
</dbReference>
<keyword evidence="9" id="KW-1185">Reference proteome</keyword>
<feature type="transmembrane region" description="Helical" evidence="7">
    <location>
        <begin position="240"/>
        <end position="257"/>
    </location>
</feature>
<feature type="region of interest" description="Disordered" evidence="6">
    <location>
        <begin position="322"/>
        <end position="351"/>
    </location>
</feature>
<evidence type="ECO:0000256" key="4">
    <source>
        <dbReference type="ARBA" id="ARBA00022989"/>
    </source>
</evidence>
<comment type="caution">
    <text evidence="8">The sequence shown here is derived from an EMBL/GenBank/DDBJ whole genome shotgun (WGS) entry which is preliminary data.</text>
</comment>
<evidence type="ECO:0000313" key="9">
    <source>
        <dbReference type="Proteomes" id="UP000608530"/>
    </source>
</evidence>
<dbReference type="Proteomes" id="UP000608530">
    <property type="component" value="Unassembled WGS sequence"/>
</dbReference>
<sequence>MTSNIMTRVHGLGIVLVLVLLIVAFSIMSPNFLDANNLFNILRQVTTLGIVAVGFAFVLLTGGIDLSVGYQVSLYVVVCGMLMSQFDVPWPLAIVLVLVLGLGIGLINGLIITFTGVAPLIVTLSMMTILNGVSYLLSKGLPISGFPREFSVLGQGSLGVIPISVIVLALVWGIGYFIANKTSTGRYFYAIGNNVEAARLSGVNTRRTLLFVYAVCGLFTAIGAVLLLSRLNSAQSATGAGFEFSVLTACVLGGVSVMGGRGSLFGAFIGVLIVGVLDNGLVLLNVSEYVQLVIKGVILLTAVIYDAMSKNSGGRRKQIGGVSIGGGKGDQHDKTGEQNAVPAGTGPAATA</sequence>
<evidence type="ECO:0000256" key="2">
    <source>
        <dbReference type="ARBA" id="ARBA00022475"/>
    </source>
</evidence>
<dbReference type="EMBL" id="JAEHOH010000001">
    <property type="protein sequence ID" value="MBK0417735.1"/>
    <property type="molecule type" value="Genomic_DNA"/>
</dbReference>
<feature type="transmembrane region" description="Helical" evidence="7">
    <location>
        <begin position="118"/>
        <end position="137"/>
    </location>
</feature>
<dbReference type="Pfam" id="PF02653">
    <property type="entry name" value="BPD_transp_2"/>
    <property type="match status" value="1"/>
</dbReference>
<keyword evidence="4 7" id="KW-1133">Transmembrane helix</keyword>
<feature type="transmembrane region" description="Helical" evidence="7">
    <location>
        <begin position="41"/>
        <end position="61"/>
    </location>
</feature>